<comment type="caution">
    <text evidence="1">The sequence shown here is derived from an EMBL/GenBank/DDBJ whole genome shotgun (WGS) entry which is preliminary data.</text>
</comment>
<dbReference type="AlphaFoldDB" id="A0A6L6IM79"/>
<evidence type="ECO:0000313" key="1">
    <source>
        <dbReference type="EMBL" id="MTH45843.1"/>
    </source>
</evidence>
<proteinExistence type="predicted"/>
<keyword evidence="2" id="KW-1185">Reference proteome</keyword>
<gene>
    <name evidence="1" type="ORF">GJV78_06110</name>
</gene>
<accession>A0A6L6IM79</accession>
<organism evidence="1 2">
    <name type="scientific">Intestinirhabdus alba</name>
    <dbReference type="NCBI Taxonomy" id="2899544"/>
    <lineage>
        <taxon>Bacteria</taxon>
        <taxon>Pseudomonadati</taxon>
        <taxon>Pseudomonadota</taxon>
        <taxon>Gammaproteobacteria</taxon>
        <taxon>Enterobacterales</taxon>
        <taxon>Enterobacteriaceae</taxon>
        <taxon>Intestinirhabdus</taxon>
    </lineage>
</organism>
<sequence>MHLFSIAKIRASQKSSELFTHPAEAQSVFERAGVRTACPVTDIQPDDAAVRITFNTFLGAQILVSIQFSILQISSAASQPESRLRRIVKTSNDNDQLNLCLNKHLI</sequence>
<reference evidence="1 2" key="1">
    <citation type="submission" date="2019-11" db="EMBL/GenBank/DDBJ databases">
        <title>Escherichia alba sp. nov. isolated from the gut of plastic-eating superworms Zophobas atratus.</title>
        <authorList>
            <person name="Yang Y."/>
        </authorList>
    </citation>
    <scope>NUCLEOTIDE SEQUENCE [LARGE SCALE GENOMIC DNA]</scope>
    <source>
        <strain evidence="2">BIT-B35</strain>
    </source>
</reference>
<dbReference type="EMBL" id="WMJZ01000006">
    <property type="protein sequence ID" value="MTH45843.1"/>
    <property type="molecule type" value="Genomic_DNA"/>
</dbReference>
<evidence type="ECO:0000313" key="2">
    <source>
        <dbReference type="Proteomes" id="UP000477739"/>
    </source>
</evidence>
<dbReference type="RefSeq" id="WP_155107493.1">
    <property type="nucleotide sequence ID" value="NZ_WMJZ01000006.1"/>
</dbReference>
<name>A0A6L6IM79_9ENTR</name>
<protein>
    <submittedName>
        <fullName evidence="1">Uncharacterized protein</fullName>
    </submittedName>
</protein>
<dbReference type="Proteomes" id="UP000477739">
    <property type="component" value="Unassembled WGS sequence"/>
</dbReference>